<feature type="compositionally biased region" description="Low complexity" evidence="6">
    <location>
        <begin position="26"/>
        <end position="36"/>
    </location>
</feature>
<protein>
    <recommendedName>
        <fullName evidence="11">La-related protein 6A</fullName>
    </recommendedName>
</protein>
<dbReference type="InterPro" id="IPR000504">
    <property type="entry name" value="RRM_dom"/>
</dbReference>
<evidence type="ECO:0000313" key="10">
    <source>
        <dbReference type="Proteomes" id="UP001497516"/>
    </source>
</evidence>
<feature type="compositionally biased region" description="Basic residues" evidence="6">
    <location>
        <begin position="334"/>
        <end position="347"/>
    </location>
</feature>
<dbReference type="SUPFAM" id="SSF46785">
    <property type="entry name" value="Winged helix' DNA-binding domain"/>
    <property type="match status" value="1"/>
</dbReference>
<dbReference type="PANTHER" id="PTHR22792:SF159">
    <property type="entry name" value="LA-RELATED PROTEIN 1B-RELATED"/>
    <property type="match status" value="1"/>
</dbReference>
<dbReference type="GO" id="GO:0003729">
    <property type="term" value="F:mRNA binding"/>
    <property type="evidence" value="ECO:0007669"/>
    <property type="project" value="TreeGrafter"/>
</dbReference>
<dbReference type="InterPro" id="IPR036388">
    <property type="entry name" value="WH-like_DNA-bd_sf"/>
</dbReference>
<evidence type="ECO:0000256" key="6">
    <source>
        <dbReference type="SAM" id="MobiDB-lite"/>
    </source>
</evidence>
<feature type="compositionally biased region" description="Low complexity" evidence="6">
    <location>
        <begin position="7"/>
        <end position="19"/>
    </location>
</feature>
<feature type="compositionally biased region" description="Basic and acidic residues" evidence="6">
    <location>
        <begin position="282"/>
        <end position="292"/>
    </location>
</feature>
<dbReference type="InterPro" id="IPR045180">
    <property type="entry name" value="La_dom_prot"/>
</dbReference>
<evidence type="ECO:0000256" key="3">
    <source>
        <dbReference type="ARBA" id="ARBA00022884"/>
    </source>
</evidence>
<keyword evidence="3 5" id="KW-0694">RNA-binding</keyword>
<feature type="compositionally biased region" description="Basic and acidic residues" evidence="6">
    <location>
        <begin position="37"/>
        <end position="46"/>
    </location>
</feature>
<comment type="function">
    <text evidence="1">Transcriptional regulator.</text>
</comment>
<dbReference type="SUPFAM" id="SSF54928">
    <property type="entry name" value="RNA-binding domain, RBD"/>
    <property type="match status" value="1"/>
</dbReference>
<dbReference type="Gene3D" id="3.30.70.330">
    <property type="match status" value="1"/>
</dbReference>
<gene>
    <name evidence="9" type="ORF">LTRI10_LOCUS43109</name>
</gene>
<dbReference type="InterPro" id="IPR002344">
    <property type="entry name" value="Lupus_La"/>
</dbReference>
<feature type="domain" description="RRM" evidence="7">
    <location>
        <begin position="182"/>
        <end position="269"/>
    </location>
</feature>
<feature type="domain" description="HTH La-type RNA-binding" evidence="8">
    <location>
        <begin position="84"/>
        <end position="175"/>
    </location>
</feature>
<dbReference type="InterPro" id="IPR035979">
    <property type="entry name" value="RBD_domain_sf"/>
</dbReference>
<dbReference type="PRINTS" id="PR00302">
    <property type="entry name" value="LUPUSLA"/>
</dbReference>
<keyword evidence="10" id="KW-1185">Reference proteome</keyword>
<feature type="compositionally biased region" description="Basic and acidic residues" evidence="6">
    <location>
        <begin position="64"/>
        <end position="81"/>
    </location>
</feature>
<dbReference type="PROSITE" id="PS50102">
    <property type="entry name" value="RRM"/>
    <property type="match status" value="1"/>
</dbReference>
<sequence>MEGEVGPAAAAVVPASATAAPPPSLPLVSDSSSLVTSHEENPEEAHALPSDEEQENNEQYPDLDPDHGADHDEDHDGDQHQASEQTDDDLKLKIIKQVEYYFSDENLPTDKYMISLIKKNKEGFVPIKILASFRKMKKLTLDHEFICAALKDSPFLVVSSDGKKVKRLNPFQMSEVKDPKLSTVLVENLPEDHSLENIRSIFGEAGRIRKITFRDPHAGEVSKKGSKADFLVSIKLHALVEYDTVEAAEKAVASLNNEQDWRNGMHVKLLKRVVGNPAQRKPWKEHDFDKSSNVRVSSSQTVGEEVVNPTQENRHDLSPEEEEAEHVSKEKNGQRARARGRGRRNRYHNSNGMGHGTASSVHAAEPSKPPPGPKMPDGTRGFTMGRGRPLASSDVAKPIQQQQQTV</sequence>
<accession>A0AAV2FXR8</accession>
<evidence type="ECO:0000256" key="5">
    <source>
        <dbReference type="PROSITE-ProRule" id="PRU00332"/>
    </source>
</evidence>
<dbReference type="Pfam" id="PF05383">
    <property type="entry name" value="La"/>
    <property type="match status" value="1"/>
</dbReference>
<dbReference type="EMBL" id="OZ034820">
    <property type="protein sequence ID" value="CAL1403161.1"/>
    <property type="molecule type" value="Genomic_DNA"/>
</dbReference>
<dbReference type="InterPro" id="IPR034878">
    <property type="entry name" value="La-rel_plant_RRM"/>
</dbReference>
<dbReference type="GO" id="GO:0006396">
    <property type="term" value="P:RNA processing"/>
    <property type="evidence" value="ECO:0007669"/>
    <property type="project" value="InterPro"/>
</dbReference>
<evidence type="ECO:0000256" key="1">
    <source>
        <dbReference type="ARBA" id="ARBA00002339"/>
    </source>
</evidence>
<evidence type="ECO:0000256" key="2">
    <source>
        <dbReference type="ARBA" id="ARBA00004123"/>
    </source>
</evidence>
<dbReference type="GO" id="GO:1990904">
    <property type="term" value="C:ribonucleoprotein complex"/>
    <property type="evidence" value="ECO:0007669"/>
    <property type="project" value="InterPro"/>
</dbReference>
<dbReference type="PANTHER" id="PTHR22792">
    <property type="entry name" value="LUPUS LA PROTEIN-RELATED"/>
    <property type="match status" value="1"/>
</dbReference>
<dbReference type="FunFam" id="1.10.10.10:FF:000158">
    <property type="entry name" value="La ribonucleoprotein domain family member 7"/>
    <property type="match status" value="1"/>
</dbReference>
<reference evidence="9 10" key="1">
    <citation type="submission" date="2024-04" db="EMBL/GenBank/DDBJ databases">
        <authorList>
            <person name="Fracassetti M."/>
        </authorList>
    </citation>
    <scope>NUCLEOTIDE SEQUENCE [LARGE SCALE GENOMIC DNA]</scope>
</reference>
<feature type="region of interest" description="Disordered" evidence="6">
    <location>
        <begin position="1"/>
        <end position="88"/>
    </location>
</feature>
<dbReference type="InterPro" id="IPR012677">
    <property type="entry name" value="Nucleotide-bd_a/b_plait_sf"/>
</dbReference>
<dbReference type="Gene3D" id="1.10.10.10">
    <property type="entry name" value="Winged helix-like DNA-binding domain superfamily/Winged helix DNA-binding domain"/>
    <property type="match status" value="1"/>
</dbReference>
<dbReference type="CDD" id="cd12288">
    <property type="entry name" value="RRM_La_like_plant"/>
    <property type="match status" value="1"/>
</dbReference>
<evidence type="ECO:0000259" key="8">
    <source>
        <dbReference type="PROSITE" id="PS50961"/>
    </source>
</evidence>
<name>A0AAV2FXR8_9ROSI</name>
<evidence type="ECO:0000313" key="9">
    <source>
        <dbReference type="EMBL" id="CAL1403161.1"/>
    </source>
</evidence>
<evidence type="ECO:0000256" key="4">
    <source>
        <dbReference type="ARBA" id="ARBA00023242"/>
    </source>
</evidence>
<dbReference type="GO" id="GO:0005634">
    <property type="term" value="C:nucleus"/>
    <property type="evidence" value="ECO:0007669"/>
    <property type="project" value="UniProtKB-SubCell"/>
</dbReference>
<dbReference type="Proteomes" id="UP001497516">
    <property type="component" value="Chromosome 7"/>
</dbReference>
<keyword evidence="4" id="KW-0539">Nucleus</keyword>
<proteinExistence type="predicted"/>
<dbReference type="AlphaFoldDB" id="A0AAV2FXR8"/>
<dbReference type="PROSITE" id="PS50961">
    <property type="entry name" value="HTH_LA"/>
    <property type="match status" value="1"/>
</dbReference>
<dbReference type="InterPro" id="IPR036390">
    <property type="entry name" value="WH_DNA-bd_sf"/>
</dbReference>
<evidence type="ECO:0008006" key="11">
    <source>
        <dbReference type="Google" id="ProtNLM"/>
    </source>
</evidence>
<dbReference type="Pfam" id="PF00076">
    <property type="entry name" value="RRM_1"/>
    <property type="match status" value="1"/>
</dbReference>
<comment type="subcellular location">
    <subcellularLocation>
        <location evidence="2">Nucleus</location>
    </subcellularLocation>
</comment>
<organism evidence="9 10">
    <name type="scientific">Linum trigynum</name>
    <dbReference type="NCBI Taxonomy" id="586398"/>
    <lineage>
        <taxon>Eukaryota</taxon>
        <taxon>Viridiplantae</taxon>
        <taxon>Streptophyta</taxon>
        <taxon>Embryophyta</taxon>
        <taxon>Tracheophyta</taxon>
        <taxon>Spermatophyta</taxon>
        <taxon>Magnoliopsida</taxon>
        <taxon>eudicotyledons</taxon>
        <taxon>Gunneridae</taxon>
        <taxon>Pentapetalae</taxon>
        <taxon>rosids</taxon>
        <taxon>fabids</taxon>
        <taxon>Malpighiales</taxon>
        <taxon>Linaceae</taxon>
        <taxon>Linum</taxon>
    </lineage>
</organism>
<feature type="region of interest" description="Disordered" evidence="6">
    <location>
        <begin position="278"/>
        <end position="406"/>
    </location>
</feature>
<evidence type="ECO:0000259" key="7">
    <source>
        <dbReference type="PROSITE" id="PS50102"/>
    </source>
</evidence>
<dbReference type="InterPro" id="IPR006630">
    <property type="entry name" value="La_HTH"/>
</dbReference>
<feature type="compositionally biased region" description="Polar residues" evidence="6">
    <location>
        <begin position="348"/>
        <end position="360"/>
    </location>
</feature>
<dbReference type="SMART" id="SM00715">
    <property type="entry name" value="LA"/>
    <property type="match status" value="1"/>
</dbReference>
<feature type="compositionally biased region" description="Polar residues" evidence="6">
    <location>
        <begin position="293"/>
        <end position="302"/>
    </location>
</feature>